<evidence type="ECO:0000256" key="1">
    <source>
        <dbReference type="SAM" id="Phobius"/>
    </source>
</evidence>
<dbReference type="Gene3D" id="3.20.20.450">
    <property type="entry name" value="EAL domain"/>
    <property type="match status" value="1"/>
</dbReference>
<dbReference type="CDD" id="cd01948">
    <property type="entry name" value="EAL"/>
    <property type="match status" value="1"/>
</dbReference>
<feature type="domain" description="EAL" evidence="2">
    <location>
        <begin position="332"/>
        <end position="581"/>
    </location>
</feature>
<dbReference type="InterPro" id="IPR043128">
    <property type="entry name" value="Rev_trsase/Diguanyl_cyclase"/>
</dbReference>
<evidence type="ECO:0000313" key="4">
    <source>
        <dbReference type="EMBL" id="NMN98240.1"/>
    </source>
</evidence>
<dbReference type="SUPFAM" id="SSF55073">
    <property type="entry name" value="Nucleotide cyclase"/>
    <property type="match status" value="1"/>
</dbReference>
<dbReference type="InterPro" id="IPR050706">
    <property type="entry name" value="Cyclic-di-GMP_PDE-like"/>
</dbReference>
<dbReference type="InterPro" id="IPR029787">
    <property type="entry name" value="Nucleotide_cyclase"/>
</dbReference>
<dbReference type="RefSeq" id="WP_169592236.1">
    <property type="nucleotide sequence ID" value="NZ_VCQU01000010.1"/>
</dbReference>
<sequence length="581" mass="61667">MDRTARQRVIAAAIPAPALTNRDVMGRTTAGFFLVIGVAGIIFGSAMPAPDSNKLIIVGGSAFSIVMGIGVHILRSRLTTNAHLAFVGLSIVVVTVLIGQAPTVAGDVAIASIYTCITCHAALAFSWPKATVLITTVVIFCLVVGMLDDDMPWWAAVLPATAAGLVGASVTALNIVAREAVFDPLTGLLNRRGLDNVLYVEMEKAATSGQSLALVLFDLDRFKSINDHLGHTAGDQLLKQVAEAWLNILKPGRLLSRYGGDEFALLLPNTSETEAALIADQLRSAASTDCSAGITSWRRGDSASLIIGRADIALYRAKNAGRGRVVVESAERPAIVDSLRHAIETRALAVFFQPIVRISDRGTAEAVAVEALVRWPATLHPDITPEGLVRLAEDNDLISDLGRLVLDLACTQAHQLQANIARPLDLHVNVSGPELNGHAYADIVAAILARTGWPAERLVLEVTETDLAADSRDATRLLAQLRDMGIRIAVDDFGSGYSTLSRVATLPCDILKVDGAIIADTEAAHPLLNAITAIAAAFDLEVIVEGVETREQAALVAGHGIDLSQGYFYARPQPALELRLL</sequence>
<keyword evidence="5" id="KW-1185">Reference proteome</keyword>
<dbReference type="CDD" id="cd01949">
    <property type="entry name" value="GGDEF"/>
    <property type="match status" value="1"/>
</dbReference>
<dbReference type="PANTHER" id="PTHR33121:SF70">
    <property type="entry name" value="SIGNALING PROTEIN YKOW"/>
    <property type="match status" value="1"/>
</dbReference>
<evidence type="ECO:0000313" key="5">
    <source>
        <dbReference type="Proteomes" id="UP000535543"/>
    </source>
</evidence>
<feature type="transmembrane region" description="Helical" evidence="1">
    <location>
        <begin position="153"/>
        <end position="176"/>
    </location>
</feature>
<feature type="transmembrane region" description="Helical" evidence="1">
    <location>
        <begin position="30"/>
        <end position="49"/>
    </location>
</feature>
<dbReference type="SMART" id="SM00052">
    <property type="entry name" value="EAL"/>
    <property type="match status" value="1"/>
</dbReference>
<keyword evidence="1" id="KW-0472">Membrane</keyword>
<dbReference type="AlphaFoldDB" id="A0A848KPM0"/>
<dbReference type="EMBL" id="VCQU01000010">
    <property type="protein sequence ID" value="NMN98240.1"/>
    <property type="molecule type" value="Genomic_DNA"/>
</dbReference>
<dbReference type="InterPro" id="IPR035919">
    <property type="entry name" value="EAL_sf"/>
</dbReference>
<evidence type="ECO:0000259" key="2">
    <source>
        <dbReference type="PROSITE" id="PS50883"/>
    </source>
</evidence>
<accession>A0A848KPM0</accession>
<dbReference type="Proteomes" id="UP000535543">
    <property type="component" value="Unassembled WGS sequence"/>
</dbReference>
<dbReference type="GO" id="GO:0071111">
    <property type="term" value="F:cyclic-guanylate-specific phosphodiesterase activity"/>
    <property type="evidence" value="ECO:0007669"/>
    <property type="project" value="InterPro"/>
</dbReference>
<gene>
    <name evidence="4" type="ORF">FGL95_24660</name>
</gene>
<protein>
    <submittedName>
        <fullName evidence="4">Bifunctional diguanylate cyclase/phosphodiesterase</fullName>
    </submittedName>
</protein>
<organism evidence="4 5">
    <name type="scientific">Antrihabitans stalactiti</name>
    <dbReference type="NCBI Taxonomy" id="2584121"/>
    <lineage>
        <taxon>Bacteria</taxon>
        <taxon>Bacillati</taxon>
        <taxon>Actinomycetota</taxon>
        <taxon>Actinomycetes</taxon>
        <taxon>Mycobacteriales</taxon>
        <taxon>Nocardiaceae</taxon>
        <taxon>Antrihabitans</taxon>
    </lineage>
</organism>
<dbReference type="NCBIfam" id="TIGR00254">
    <property type="entry name" value="GGDEF"/>
    <property type="match status" value="1"/>
</dbReference>
<dbReference type="PROSITE" id="PS50883">
    <property type="entry name" value="EAL"/>
    <property type="match status" value="1"/>
</dbReference>
<dbReference type="SUPFAM" id="SSF141868">
    <property type="entry name" value="EAL domain-like"/>
    <property type="match status" value="1"/>
</dbReference>
<dbReference type="SMART" id="SM00267">
    <property type="entry name" value="GGDEF"/>
    <property type="match status" value="1"/>
</dbReference>
<dbReference type="PROSITE" id="PS50887">
    <property type="entry name" value="GGDEF"/>
    <property type="match status" value="1"/>
</dbReference>
<dbReference type="PANTHER" id="PTHR33121">
    <property type="entry name" value="CYCLIC DI-GMP PHOSPHODIESTERASE PDEF"/>
    <property type="match status" value="1"/>
</dbReference>
<evidence type="ECO:0000259" key="3">
    <source>
        <dbReference type="PROSITE" id="PS50887"/>
    </source>
</evidence>
<name>A0A848KPM0_9NOCA</name>
<feature type="transmembrane region" description="Helical" evidence="1">
    <location>
        <begin position="81"/>
        <end position="98"/>
    </location>
</feature>
<keyword evidence="1" id="KW-1133">Transmembrane helix</keyword>
<keyword evidence="1" id="KW-0812">Transmembrane</keyword>
<dbReference type="Pfam" id="PF00563">
    <property type="entry name" value="EAL"/>
    <property type="match status" value="1"/>
</dbReference>
<proteinExistence type="predicted"/>
<comment type="caution">
    <text evidence="4">The sequence shown here is derived from an EMBL/GenBank/DDBJ whole genome shotgun (WGS) entry which is preliminary data.</text>
</comment>
<feature type="domain" description="GGDEF" evidence="3">
    <location>
        <begin position="210"/>
        <end position="330"/>
    </location>
</feature>
<feature type="transmembrane region" description="Helical" evidence="1">
    <location>
        <begin position="130"/>
        <end position="147"/>
    </location>
</feature>
<dbReference type="Gene3D" id="3.30.70.270">
    <property type="match status" value="1"/>
</dbReference>
<dbReference type="InterPro" id="IPR000160">
    <property type="entry name" value="GGDEF_dom"/>
</dbReference>
<feature type="transmembrane region" description="Helical" evidence="1">
    <location>
        <begin position="55"/>
        <end position="74"/>
    </location>
</feature>
<dbReference type="InterPro" id="IPR001633">
    <property type="entry name" value="EAL_dom"/>
</dbReference>
<dbReference type="Pfam" id="PF00990">
    <property type="entry name" value="GGDEF"/>
    <property type="match status" value="1"/>
</dbReference>
<reference evidence="4 5" key="1">
    <citation type="submission" date="2019-05" db="EMBL/GenBank/DDBJ databases">
        <authorList>
            <person name="Lee S.D."/>
        </authorList>
    </citation>
    <scope>NUCLEOTIDE SEQUENCE [LARGE SCALE GENOMIC DNA]</scope>
    <source>
        <strain evidence="4 5">YC2-7</strain>
    </source>
</reference>
<reference evidence="4 5" key="2">
    <citation type="submission" date="2020-06" db="EMBL/GenBank/DDBJ databases">
        <title>Antribacter stalactiti gen. nov., sp. nov., a new member of the family Nacardiaceae isolated from a cave.</title>
        <authorList>
            <person name="Kim I.S."/>
        </authorList>
    </citation>
    <scope>NUCLEOTIDE SEQUENCE [LARGE SCALE GENOMIC DNA]</scope>
    <source>
        <strain evidence="4 5">YC2-7</strain>
    </source>
</reference>